<reference evidence="1 2" key="1">
    <citation type="journal article" date="2018" name="Proc. Natl. Acad. Sci. U.S.A.">
        <title>Draft genome sequence of Camellia sinensis var. sinensis provides insights into the evolution of the tea genome and tea quality.</title>
        <authorList>
            <person name="Wei C."/>
            <person name="Yang H."/>
            <person name="Wang S."/>
            <person name="Zhao J."/>
            <person name="Liu C."/>
            <person name="Gao L."/>
            <person name="Xia E."/>
            <person name="Lu Y."/>
            <person name="Tai Y."/>
            <person name="She G."/>
            <person name="Sun J."/>
            <person name="Cao H."/>
            <person name="Tong W."/>
            <person name="Gao Q."/>
            <person name="Li Y."/>
            <person name="Deng W."/>
            <person name="Jiang X."/>
            <person name="Wang W."/>
            <person name="Chen Q."/>
            <person name="Zhang S."/>
            <person name="Li H."/>
            <person name="Wu J."/>
            <person name="Wang P."/>
            <person name="Li P."/>
            <person name="Shi C."/>
            <person name="Zheng F."/>
            <person name="Jian J."/>
            <person name="Huang B."/>
            <person name="Shan D."/>
            <person name="Shi M."/>
            <person name="Fang C."/>
            <person name="Yue Y."/>
            <person name="Li F."/>
            <person name="Li D."/>
            <person name="Wei S."/>
            <person name="Han B."/>
            <person name="Jiang C."/>
            <person name="Yin Y."/>
            <person name="Xia T."/>
            <person name="Zhang Z."/>
            <person name="Bennetzen J.L."/>
            <person name="Zhao S."/>
            <person name="Wan X."/>
        </authorList>
    </citation>
    <scope>NUCLEOTIDE SEQUENCE [LARGE SCALE GENOMIC DNA]</scope>
    <source>
        <strain evidence="2">cv. Shuchazao</strain>
        <tissue evidence="1">Leaf</tissue>
    </source>
</reference>
<organism evidence="1 2">
    <name type="scientific">Camellia sinensis var. sinensis</name>
    <name type="common">China tea</name>
    <dbReference type="NCBI Taxonomy" id="542762"/>
    <lineage>
        <taxon>Eukaryota</taxon>
        <taxon>Viridiplantae</taxon>
        <taxon>Streptophyta</taxon>
        <taxon>Embryophyta</taxon>
        <taxon>Tracheophyta</taxon>
        <taxon>Spermatophyta</taxon>
        <taxon>Magnoliopsida</taxon>
        <taxon>eudicotyledons</taxon>
        <taxon>Gunneridae</taxon>
        <taxon>Pentapetalae</taxon>
        <taxon>asterids</taxon>
        <taxon>Ericales</taxon>
        <taxon>Theaceae</taxon>
        <taxon>Camellia</taxon>
    </lineage>
</organism>
<evidence type="ECO:0000313" key="2">
    <source>
        <dbReference type="Proteomes" id="UP000306102"/>
    </source>
</evidence>
<dbReference type="EMBL" id="SDRB02000040">
    <property type="protein sequence ID" value="THG23931.1"/>
    <property type="molecule type" value="Genomic_DNA"/>
</dbReference>
<gene>
    <name evidence="1" type="ORF">TEA_023315</name>
</gene>
<protein>
    <submittedName>
        <fullName evidence="1">Uncharacterized protein</fullName>
    </submittedName>
</protein>
<accession>A0A4S4F335</accession>
<name>A0A4S4F335_CAMSN</name>
<dbReference type="AlphaFoldDB" id="A0A4S4F335"/>
<comment type="caution">
    <text evidence="1">The sequence shown here is derived from an EMBL/GenBank/DDBJ whole genome shotgun (WGS) entry which is preliminary data.</text>
</comment>
<proteinExistence type="predicted"/>
<dbReference type="Proteomes" id="UP000306102">
    <property type="component" value="Unassembled WGS sequence"/>
</dbReference>
<keyword evidence="2" id="KW-1185">Reference proteome</keyword>
<sequence length="157" mass="17183">MSDCVCCRPMISIKSIDNNNSSSFVSPRRLSIGGQSIRHCRVLNSRVCGVRIRASMVDSYESSSNFAKRMEKACNQGPLLALLVIQTGMLNANGVVVQVSLFLATTCFAKYHPETAVVLFVLGRDQHAVLIVRERAFVQSGWGSLLFLSSSANAFCF</sequence>
<evidence type="ECO:0000313" key="1">
    <source>
        <dbReference type="EMBL" id="THG23931.1"/>
    </source>
</evidence>